<dbReference type="InterPro" id="IPR019099">
    <property type="entry name" value="Uncharacterised_PGPGW_TM"/>
</dbReference>
<dbReference type="RefSeq" id="WP_135121793.1">
    <property type="nucleotide sequence ID" value="NZ_SPQZ01000011.1"/>
</dbReference>
<evidence type="ECO:0000313" key="2">
    <source>
        <dbReference type="EMBL" id="TFV93985.1"/>
    </source>
</evidence>
<name>A0A4Y9QSJ4_9MICO</name>
<feature type="compositionally biased region" description="Polar residues" evidence="1">
    <location>
        <begin position="1"/>
        <end position="21"/>
    </location>
</feature>
<dbReference type="Proteomes" id="UP000298127">
    <property type="component" value="Unassembled WGS sequence"/>
</dbReference>
<keyword evidence="3" id="KW-1185">Reference proteome</keyword>
<comment type="caution">
    <text evidence="2">The sequence shown here is derived from an EMBL/GenBank/DDBJ whole genome shotgun (WGS) entry which is preliminary data.</text>
</comment>
<dbReference type="AlphaFoldDB" id="A0A4Y9QSJ4"/>
<sequence length="144" mass="14962">MSHTFQQDPQSAEPTRPSTTRRVGAALGRATRSAAHGTRETIRRNPTVDKAYRAGVGVVGGGTVALGVVMIPLPGPGALVVLGGLGILSTEFDGAKAVSSKANDVVKKGVDVARQARDRRRAAKDAAAGRSPEPEVWVQKRADA</sequence>
<feature type="region of interest" description="Disordered" evidence="1">
    <location>
        <begin position="114"/>
        <end position="144"/>
    </location>
</feature>
<reference evidence="2 3" key="1">
    <citation type="journal article" date="2018" name="J. Microbiol.">
        <title>Leifsonia flava sp. nov., a novel actinobacterium isolated from the rhizosphere of Aquilegia viridiflora.</title>
        <authorList>
            <person name="Cai Y."/>
            <person name="Tao W.Z."/>
            <person name="Ma Y.J."/>
            <person name="Cheng J."/>
            <person name="Zhang M.Y."/>
            <person name="Zhang Y.X."/>
        </authorList>
    </citation>
    <scope>NUCLEOTIDE SEQUENCE [LARGE SCALE GENOMIC DNA]</scope>
    <source>
        <strain evidence="2 3">SYP-B2174</strain>
    </source>
</reference>
<evidence type="ECO:0008006" key="4">
    <source>
        <dbReference type="Google" id="ProtNLM"/>
    </source>
</evidence>
<protein>
    <recommendedName>
        <fullName evidence="4">TIGR02611 family protein</fullName>
    </recommendedName>
</protein>
<accession>A0A4Y9QSJ4</accession>
<feature type="region of interest" description="Disordered" evidence="1">
    <location>
        <begin position="1"/>
        <end position="23"/>
    </location>
</feature>
<evidence type="ECO:0000256" key="1">
    <source>
        <dbReference type="SAM" id="MobiDB-lite"/>
    </source>
</evidence>
<organism evidence="2 3">
    <name type="scientific">Orlajensenia leifsoniae</name>
    <dbReference type="NCBI Taxonomy" id="2561933"/>
    <lineage>
        <taxon>Bacteria</taxon>
        <taxon>Bacillati</taxon>
        <taxon>Actinomycetota</taxon>
        <taxon>Actinomycetes</taxon>
        <taxon>Micrococcales</taxon>
        <taxon>Microbacteriaceae</taxon>
        <taxon>Orlajensenia</taxon>
    </lineage>
</organism>
<evidence type="ECO:0000313" key="3">
    <source>
        <dbReference type="Proteomes" id="UP000298127"/>
    </source>
</evidence>
<gene>
    <name evidence="2" type="ORF">E4M00_17665</name>
</gene>
<proteinExistence type="predicted"/>
<dbReference type="EMBL" id="SPQZ01000011">
    <property type="protein sequence ID" value="TFV93985.1"/>
    <property type="molecule type" value="Genomic_DNA"/>
</dbReference>
<dbReference type="Pfam" id="PF09656">
    <property type="entry name" value="PGPGW"/>
    <property type="match status" value="1"/>
</dbReference>